<reference evidence="2 3" key="2">
    <citation type="submission" date="2015-01" db="EMBL/GenBank/DDBJ databases">
        <title>Complete genome sequence of Pyrinomonas methylaliphatogenes type strain K22T.</title>
        <authorList>
            <person name="Lee K.C.Y."/>
            <person name="Power J.F."/>
            <person name="Dunfield P.F."/>
            <person name="Morgan X.C."/>
            <person name="Huttenhower C."/>
            <person name="Stott M.B."/>
        </authorList>
    </citation>
    <scope>NUCLEOTIDE SEQUENCE [LARGE SCALE GENOMIC DNA]</scope>
    <source>
        <strain evidence="2 3">K22</strain>
    </source>
</reference>
<evidence type="ECO:0000313" key="3">
    <source>
        <dbReference type="Proteomes" id="UP000031518"/>
    </source>
</evidence>
<gene>
    <name evidence="2" type="ORF">PYK22_03154</name>
</gene>
<reference evidence="2 3" key="1">
    <citation type="submission" date="2013-12" db="EMBL/GenBank/DDBJ databases">
        <authorList>
            <person name="Stott M."/>
        </authorList>
    </citation>
    <scope>NUCLEOTIDE SEQUENCE [LARGE SCALE GENOMIC DNA]</scope>
    <source>
        <strain evidence="2 3">K22</strain>
    </source>
</reference>
<dbReference type="Proteomes" id="UP000031518">
    <property type="component" value="Unassembled WGS sequence"/>
</dbReference>
<evidence type="ECO:0000259" key="1">
    <source>
        <dbReference type="Pfam" id="PF26348"/>
    </source>
</evidence>
<dbReference type="SUPFAM" id="SSF88697">
    <property type="entry name" value="PUA domain-like"/>
    <property type="match status" value="1"/>
</dbReference>
<proteinExistence type="predicted"/>
<keyword evidence="3" id="KW-1185">Reference proteome</keyword>
<evidence type="ECO:0000313" key="2">
    <source>
        <dbReference type="EMBL" id="CDM67105.1"/>
    </source>
</evidence>
<organism evidence="2 3">
    <name type="scientific">Pyrinomonas methylaliphatogenes</name>
    <dbReference type="NCBI Taxonomy" id="454194"/>
    <lineage>
        <taxon>Bacteria</taxon>
        <taxon>Pseudomonadati</taxon>
        <taxon>Acidobacteriota</taxon>
        <taxon>Blastocatellia</taxon>
        <taxon>Blastocatellales</taxon>
        <taxon>Pyrinomonadaceae</taxon>
        <taxon>Pyrinomonas</taxon>
    </lineage>
</organism>
<dbReference type="OrthoDB" id="32277at2"/>
<protein>
    <recommendedName>
        <fullName evidence="1">ScoMcrA-like SRA domain-containing protein</fullName>
    </recommendedName>
</protein>
<dbReference type="EMBL" id="CBXV010000008">
    <property type="protein sequence ID" value="CDM67105.1"/>
    <property type="molecule type" value="Genomic_DNA"/>
</dbReference>
<dbReference type="Pfam" id="PF26348">
    <property type="entry name" value="SRA_ScoMcrA"/>
    <property type="match status" value="1"/>
</dbReference>
<dbReference type="AlphaFoldDB" id="A0A0B6X4I8"/>
<feature type="domain" description="ScoMcrA-like SRA" evidence="1">
    <location>
        <begin position="44"/>
        <end position="146"/>
    </location>
</feature>
<accession>A0A0B6X4I8</accession>
<sequence length="157" mass="17689">MAETRAPEMDQQVAADLPTARGELAAASSLPWEAVNRIHRTRRGIYQRGGRLISLLTDFGRHTPCYPDAWGATPDQIIYTGEGRHGDQRLSPGNRALLDAIASGQAVPLFNKLAAGRWQYLGLWRVIEARYVYDAVERRMLWRFTLLKVLNDQGADR</sequence>
<dbReference type="RefSeq" id="WP_157770931.1">
    <property type="nucleotide sequence ID" value="NZ_CBXV010000008.1"/>
</dbReference>
<dbReference type="InterPro" id="IPR015947">
    <property type="entry name" value="PUA-like_sf"/>
</dbReference>
<dbReference type="InterPro" id="IPR058712">
    <property type="entry name" value="SRA_ScoMcrA"/>
</dbReference>
<dbReference type="STRING" id="454194.PYK22_03154"/>
<name>A0A0B6X4I8_9BACT</name>